<dbReference type="PROSITE" id="PS51880">
    <property type="entry name" value="TGS"/>
    <property type="match status" value="1"/>
</dbReference>
<dbReference type="EMBL" id="ASPP01025245">
    <property type="protein sequence ID" value="ETO08232.1"/>
    <property type="molecule type" value="Genomic_DNA"/>
</dbReference>
<dbReference type="Gene3D" id="3.10.20.30">
    <property type="match status" value="1"/>
</dbReference>
<dbReference type="CDD" id="cd17230">
    <property type="entry name" value="TGS_DRG1"/>
    <property type="match status" value="1"/>
</dbReference>
<dbReference type="Proteomes" id="UP000023152">
    <property type="component" value="Unassembled WGS sequence"/>
</dbReference>
<dbReference type="FunFam" id="3.10.20.30:FF:000003">
    <property type="entry name" value="Developmentally-regulated GTP-binding protein 1"/>
    <property type="match status" value="1"/>
</dbReference>
<gene>
    <name evidence="4" type="ORF">RFI_29159</name>
</gene>
<organism evidence="4 5">
    <name type="scientific">Reticulomyxa filosa</name>
    <dbReference type="NCBI Taxonomy" id="46433"/>
    <lineage>
        <taxon>Eukaryota</taxon>
        <taxon>Sar</taxon>
        <taxon>Rhizaria</taxon>
        <taxon>Retaria</taxon>
        <taxon>Foraminifera</taxon>
        <taxon>Monothalamids</taxon>
        <taxon>Reticulomyxidae</taxon>
        <taxon>Reticulomyxa</taxon>
    </lineage>
</organism>
<keyword evidence="2" id="KW-0342">GTP-binding</keyword>
<evidence type="ECO:0000313" key="5">
    <source>
        <dbReference type="Proteomes" id="UP000023152"/>
    </source>
</evidence>
<evidence type="ECO:0000256" key="2">
    <source>
        <dbReference type="ARBA" id="ARBA00023134"/>
    </source>
</evidence>
<dbReference type="PANTHER" id="PTHR43127">
    <property type="entry name" value="DEVELOPMENTALLY-REGULATED GTP-BINDING PROTEIN 2"/>
    <property type="match status" value="1"/>
</dbReference>
<dbReference type="SUPFAM" id="SSF81271">
    <property type="entry name" value="TGS-like"/>
    <property type="match status" value="1"/>
</dbReference>
<evidence type="ECO:0000313" key="4">
    <source>
        <dbReference type="EMBL" id="ETO08232.1"/>
    </source>
</evidence>
<dbReference type="AlphaFoldDB" id="X6M433"/>
<keyword evidence="5" id="KW-1185">Reference proteome</keyword>
<dbReference type="OrthoDB" id="603at2759"/>
<accession>X6M433</accession>
<dbReference type="InterPro" id="IPR004095">
    <property type="entry name" value="TGS"/>
</dbReference>
<reference evidence="4 5" key="1">
    <citation type="journal article" date="2013" name="Curr. Biol.">
        <title>The Genome of the Foraminiferan Reticulomyxa filosa.</title>
        <authorList>
            <person name="Glockner G."/>
            <person name="Hulsmann N."/>
            <person name="Schleicher M."/>
            <person name="Noegel A.A."/>
            <person name="Eichinger L."/>
            <person name="Gallinger C."/>
            <person name="Pawlowski J."/>
            <person name="Sierra R."/>
            <person name="Euteneuer U."/>
            <person name="Pillet L."/>
            <person name="Moustafa A."/>
            <person name="Platzer M."/>
            <person name="Groth M."/>
            <person name="Szafranski K."/>
            <person name="Schliwa M."/>
        </authorList>
    </citation>
    <scope>NUCLEOTIDE SEQUENCE [LARGE SCALE GENOMIC DNA]</scope>
</reference>
<keyword evidence="1" id="KW-0547">Nucleotide-binding</keyword>
<comment type="caution">
    <text evidence="4">The sequence shown here is derived from an EMBL/GenBank/DDBJ whole genome shotgun (WGS) entry which is preliminary data.</text>
</comment>
<proteinExistence type="predicted"/>
<dbReference type="Pfam" id="PF02824">
    <property type="entry name" value="TGS"/>
    <property type="match status" value="1"/>
</dbReference>
<dbReference type="GO" id="GO:0005525">
    <property type="term" value="F:GTP binding"/>
    <property type="evidence" value="ECO:0007669"/>
    <property type="project" value="UniProtKB-KW"/>
</dbReference>
<feature type="domain" description="TGS" evidence="3">
    <location>
        <begin position="13"/>
        <end position="89"/>
    </location>
</feature>
<name>X6M433_RETFI</name>
<dbReference type="GO" id="GO:0003924">
    <property type="term" value="F:GTPase activity"/>
    <property type="evidence" value="ECO:0007669"/>
    <property type="project" value="InterPro"/>
</dbReference>
<dbReference type="InterPro" id="IPR045001">
    <property type="entry name" value="DRG"/>
</dbReference>
<dbReference type="InterPro" id="IPR012675">
    <property type="entry name" value="Beta-grasp_dom_sf"/>
</dbReference>
<sequence length="90" mass="10644">MQELLEEIWKELKMIRVYTKPKGQIPDLDDPVILSKDKCTIEDFCLKIHKRLAEEFNYAWVWGTSAKFNPQKVGKNHKLDDEDVVQIVKK</sequence>
<protein>
    <submittedName>
        <fullName evidence="4">Developmentally-regulated GTP-binding protein 1</fullName>
    </submittedName>
</protein>
<evidence type="ECO:0000256" key="1">
    <source>
        <dbReference type="ARBA" id="ARBA00022741"/>
    </source>
</evidence>
<dbReference type="InterPro" id="IPR012676">
    <property type="entry name" value="TGS-like"/>
</dbReference>
<evidence type="ECO:0000259" key="3">
    <source>
        <dbReference type="PROSITE" id="PS51880"/>
    </source>
</evidence>